<organism evidence="2 3">
    <name type="scientific">Marinobacter azerbaijanicus</name>
    <dbReference type="NCBI Taxonomy" id="3050455"/>
    <lineage>
        <taxon>Bacteria</taxon>
        <taxon>Pseudomonadati</taxon>
        <taxon>Pseudomonadota</taxon>
        <taxon>Gammaproteobacteria</taxon>
        <taxon>Pseudomonadales</taxon>
        <taxon>Marinobacteraceae</taxon>
        <taxon>Marinobacter</taxon>
    </lineage>
</organism>
<dbReference type="Proteomes" id="UP001227964">
    <property type="component" value="Unassembled WGS sequence"/>
</dbReference>
<keyword evidence="1" id="KW-1133">Transmembrane helix</keyword>
<dbReference type="RefSeq" id="WP_285393239.1">
    <property type="nucleotide sequence ID" value="NZ_JASSVS010000014.1"/>
</dbReference>
<dbReference type="EMBL" id="JASSVS010000014">
    <property type="protein sequence ID" value="MDL0433439.1"/>
    <property type="molecule type" value="Genomic_DNA"/>
</dbReference>
<reference evidence="2 3" key="1">
    <citation type="submission" date="2023-06" db="EMBL/GenBank/DDBJ databases">
        <title>Marinobacter azerbaijanicus a moderately halophilic, isolated from Urmia Lake in Azerbaijan region of Iran.</title>
        <authorList>
            <person name="Sanchez-Porro C."/>
            <person name="Aghdam E.M."/>
            <person name="Saheb S.M."/>
            <person name="Tarhriz V."/>
            <person name="Kazemi E."/>
            <person name="Ammozegar M.A."/>
            <person name="Ventosa A."/>
            <person name="Hejazi M.S."/>
        </authorList>
    </citation>
    <scope>NUCLEOTIDE SEQUENCE [LARGE SCALE GENOMIC DNA]</scope>
    <source>
        <strain evidence="2 3">TBZ242</strain>
    </source>
</reference>
<gene>
    <name evidence="2" type="ORF">QPM17_20050</name>
</gene>
<name>A0ABT7IK14_9GAMM</name>
<evidence type="ECO:0000313" key="3">
    <source>
        <dbReference type="Proteomes" id="UP001227964"/>
    </source>
</evidence>
<keyword evidence="1" id="KW-0472">Membrane</keyword>
<feature type="transmembrane region" description="Helical" evidence="1">
    <location>
        <begin position="105"/>
        <end position="125"/>
    </location>
</feature>
<proteinExistence type="predicted"/>
<accession>A0ABT7IK14</accession>
<evidence type="ECO:0000256" key="1">
    <source>
        <dbReference type="SAM" id="Phobius"/>
    </source>
</evidence>
<keyword evidence="3" id="KW-1185">Reference proteome</keyword>
<keyword evidence="1" id="KW-0812">Transmembrane</keyword>
<feature type="transmembrane region" description="Helical" evidence="1">
    <location>
        <begin position="137"/>
        <end position="157"/>
    </location>
</feature>
<sequence>MPYDDSEQRKLNDYLTGQAFGVGYNTHSSLGAQHYKSNFSPTPSTVANRDADNSALKLTRAERKALRKKQAQMQAITNDQSFSGLLFLGSLVGVAYLDYRYLPEIPWWAHMLIVIPIPLLLAAVLKRYPKFVRRLRYMIMTCIGLAITIAVAFRLGFLPIG</sequence>
<comment type="caution">
    <text evidence="2">The sequence shown here is derived from an EMBL/GenBank/DDBJ whole genome shotgun (WGS) entry which is preliminary data.</text>
</comment>
<protein>
    <submittedName>
        <fullName evidence="2">Uncharacterized protein</fullName>
    </submittedName>
</protein>
<evidence type="ECO:0000313" key="2">
    <source>
        <dbReference type="EMBL" id="MDL0433439.1"/>
    </source>
</evidence>
<feature type="transmembrane region" description="Helical" evidence="1">
    <location>
        <begin position="82"/>
        <end position="99"/>
    </location>
</feature>